<gene>
    <name evidence="1" type="ORF">LAESUDRAFT_609460</name>
</gene>
<dbReference type="STRING" id="1314785.A0A165DRL0"/>
<dbReference type="InParanoid" id="A0A165DRL0"/>
<reference evidence="1 2" key="1">
    <citation type="journal article" date="2016" name="Mol. Biol. Evol.">
        <title>Comparative Genomics of Early-Diverging Mushroom-Forming Fungi Provides Insights into the Origins of Lignocellulose Decay Capabilities.</title>
        <authorList>
            <person name="Nagy L.G."/>
            <person name="Riley R."/>
            <person name="Tritt A."/>
            <person name="Adam C."/>
            <person name="Daum C."/>
            <person name="Floudas D."/>
            <person name="Sun H."/>
            <person name="Yadav J.S."/>
            <person name="Pangilinan J."/>
            <person name="Larsson K.H."/>
            <person name="Matsuura K."/>
            <person name="Barry K."/>
            <person name="Labutti K."/>
            <person name="Kuo R."/>
            <person name="Ohm R.A."/>
            <person name="Bhattacharya S.S."/>
            <person name="Shirouzu T."/>
            <person name="Yoshinaga Y."/>
            <person name="Martin F.M."/>
            <person name="Grigoriev I.V."/>
            <person name="Hibbett D.S."/>
        </authorList>
    </citation>
    <scope>NUCLEOTIDE SEQUENCE [LARGE SCALE GENOMIC DNA]</scope>
    <source>
        <strain evidence="1 2">93-53</strain>
    </source>
</reference>
<evidence type="ECO:0000313" key="2">
    <source>
        <dbReference type="Proteomes" id="UP000076871"/>
    </source>
</evidence>
<dbReference type="GeneID" id="63820182"/>
<evidence type="ECO:0000313" key="1">
    <source>
        <dbReference type="EMBL" id="KZT05480.1"/>
    </source>
</evidence>
<dbReference type="RefSeq" id="XP_040763220.1">
    <property type="nucleotide sequence ID" value="XM_040903151.1"/>
</dbReference>
<dbReference type="AlphaFoldDB" id="A0A165DRL0"/>
<protein>
    <submittedName>
        <fullName evidence="1">Uncharacterized protein</fullName>
    </submittedName>
</protein>
<dbReference type="Proteomes" id="UP000076871">
    <property type="component" value="Unassembled WGS sequence"/>
</dbReference>
<organism evidence="1 2">
    <name type="scientific">Laetiporus sulphureus 93-53</name>
    <dbReference type="NCBI Taxonomy" id="1314785"/>
    <lineage>
        <taxon>Eukaryota</taxon>
        <taxon>Fungi</taxon>
        <taxon>Dikarya</taxon>
        <taxon>Basidiomycota</taxon>
        <taxon>Agaricomycotina</taxon>
        <taxon>Agaricomycetes</taxon>
        <taxon>Polyporales</taxon>
        <taxon>Laetiporus</taxon>
    </lineage>
</organism>
<keyword evidence="2" id="KW-1185">Reference proteome</keyword>
<dbReference type="OrthoDB" id="5599163at2759"/>
<accession>A0A165DRL0</accession>
<feature type="non-terminal residue" evidence="1">
    <location>
        <position position="145"/>
    </location>
</feature>
<dbReference type="EMBL" id="KV427630">
    <property type="protein sequence ID" value="KZT05480.1"/>
    <property type="molecule type" value="Genomic_DNA"/>
</dbReference>
<sequence length="145" mass="16768">YKPVHRKVRPVPTYMPNPAAQVFSPIIIPKLDPLPTHPPPRIAFIPTNRLMQERLDAILHMIPANFLWSEEIDLLIHVLDINQQAVAWTDAERGTFSRKYFPDYEIPVIKHTPWVNKPIPIPRAIEEKVRAVLRSQEAAGKYEHS</sequence>
<proteinExistence type="predicted"/>
<feature type="non-terminal residue" evidence="1">
    <location>
        <position position="1"/>
    </location>
</feature>
<name>A0A165DRL0_9APHY</name>